<evidence type="ECO:0000313" key="1">
    <source>
        <dbReference type="EMBL" id="MPC57757.1"/>
    </source>
</evidence>
<sequence>MRKEARKMIITCNHHSGSNLRASSRGRESLSARSLLKRALSVLTCDEGRERWVEKGLINLVK</sequence>
<reference evidence="1 2" key="1">
    <citation type="submission" date="2019-05" db="EMBL/GenBank/DDBJ databases">
        <title>Another draft genome of Portunus trituberculatus and its Hox gene families provides insights of decapod evolution.</title>
        <authorList>
            <person name="Jeong J.-H."/>
            <person name="Song I."/>
            <person name="Kim S."/>
            <person name="Choi T."/>
            <person name="Kim D."/>
            <person name="Ryu S."/>
            <person name="Kim W."/>
        </authorList>
    </citation>
    <scope>NUCLEOTIDE SEQUENCE [LARGE SCALE GENOMIC DNA]</scope>
    <source>
        <tissue evidence="1">Muscle</tissue>
    </source>
</reference>
<evidence type="ECO:0000313" key="2">
    <source>
        <dbReference type="Proteomes" id="UP000324222"/>
    </source>
</evidence>
<comment type="caution">
    <text evidence="1">The sequence shown here is derived from an EMBL/GenBank/DDBJ whole genome shotgun (WGS) entry which is preliminary data.</text>
</comment>
<dbReference type="EMBL" id="VSRR010015053">
    <property type="protein sequence ID" value="MPC57757.1"/>
    <property type="molecule type" value="Genomic_DNA"/>
</dbReference>
<dbReference type="Proteomes" id="UP000324222">
    <property type="component" value="Unassembled WGS sequence"/>
</dbReference>
<protein>
    <submittedName>
        <fullName evidence="1">Uncharacterized protein</fullName>
    </submittedName>
</protein>
<gene>
    <name evidence="1" type="ORF">E2C01_051744</name>
</gene>
<accession>A0A5B7GKE2</accession>
<name>A0A5B7GKE2_PORTR</name>
<proteinExistence type="predicted"/>
<organism evidence="1 2">
    <name type="scientific">Portunus trituberculatus</name>
    <name type="common">Swimming crab</name>
    <name type="synonym">Neptunus trituberculatus</name>
    <dbReference type="NCBI Taxonomy" id="210409"/>
    <lineage>
        <taxon>Eukaryota</taxon>
        <taxon>Metazoa</taxon>
        <taxon>Ecdysozoa</taxon>
        <taxon>Arthropoda</taxon>
        <taxon>Crustacea</taxon>
        <taxon>Multicrustacea</taxon>
        <taxon>Malacostraca</taxon>
        <taxon>Eumalacostraca</taxon>
        <taxon>Eucarida</taxon>
        <taxon>Decapoda</taxon>
        <taxon>Pleocyemata</taxon>
        <taxon>Brachyura</taxon>
        <taxon>Eubrachyura</taxon>
        <taxon>Portunoidea</taxon>
        <taxon>Portunidae</taxon>
        <taxon>Portuninae</taxon>
        <taxon>Portunus</taxon>
    </lineage>
</organism>
<dbReference type="AlphaFoldDB" id="A0A5B7GKE2"/>
<keyword evidence="2" id="KW-1185">Reference proteome</keyword>